<feature type="compositionally biased region" description="Low complexity" evidence="1">
    <location>
        <begin position="46"/>
        <end position="58"/>
    </location>
</feature>
<dbReference type="PROSITE" id="PS50853">
    <property type="entry name" value="FN3"/>
    <property type="match status" value="9"/>
</dbReference>
<feature type="compositionally biased region" description="Polar residues" evidence="1">
    <location>
        <begin position="138"/>
        <end position="149"/>
    </location>
</feature>
<keyword evidence="2" id="KW-0812">Transmembrane</keyword>
<proteinExistence type="predicted"/>
<evidence type="ECO:0000259" key="3">
    <source>
        <dbReference type="PROSITE" id="PS50853"/>
    </source>
</evidence>
<feature type="region of interest" description="Disordered" evidence="1">
    <location>
        <begin position="79"/>
        <end position="174"/>
    </location>
</feature>
<dbReference type="Pfam" id="PF00041">
    <property type="entry name" value="fn3"/>
    <property type="match status" value="7"/>
</dbReference>
<gene>
    <name evidence="5" type="primary">LOC106167290</name>
</gene>
<organism evidence="4 5">
    <name type="scientific">Lingula anatina</name>
    <name type="common">Brachiopod</name>
    <name type="synonym">Lingula unguis</name>
    <dbReference type="NCBI Taxonomy" id="7574"/>
    <lineage>
        <taxon>Eukaryota</taxon>
        <taxon>Metazoa</taxon>
        <taxon>Spiralia</taxon>
        <taxon>Lophotrochozoa</taxon>
        <taxon>Brachiopoda</taxon>
        <taxon>Linguliformea</taxon>
        <taxon>Lingulata</taxon>
        <taxon>Lingulida</taxon>
        <taxon>Linguloidea</taxon>
        <taxon>Lingulidae</taxon>
        <taxon>Lingula</taxon>
    </lineage>
</organism>
<keyword evidence="2" id="KW-0472">Membrane</keyword>
<dbReference type="PANTHER" id="PTHR24099:SF11">
    <property type="entry name" value="FIBRONECTIN TYPE III DOMAIN-CONTAINING 3BA-RELATED"/>
    <property type="match status" value="1"/>
</dbReference>
<feature type="domain" description="Fibronectin type-III" evidence="3">
    <location>
        <begin position="384"/>
        <end position="472"/>
    </location>
</feature>
<dbReference type="AlphaFoldDB" id="A0A1S3IVA9"/>
<keyword evidence="2" id="KW-1133">Transmembrane helix</keyword>
<feature type="domain" description="Fibronectin type-III" evidence="3">
    <location>
        <begin position="759"/>
        <end position="850"/>
    </location>
</feature>
<dbReference type="KEGG" id="lak:106167290"/>
<dbReference type="PRINTS" id="PR00014">
    <property type="entry name" value="FNTYPEIII"/>
</dbReference>
<dbReference type="GeneID" id="106167290"/>
<dbReference type="OrthoDB" id="443915at2759"/>
<dbReference type="SMART" id="SM00060">
    <property type="entry name" value="FN3"/>
    <property type="match status" value="9"/>
</dbReference>
<dbReference type="CDD" id="cd00063">
    <property type="entry name" value="FN3"/>
    <property type="match status" value="9"/>
</dbReference>
<dbReference type="FunFam" id="2.60.40.10:FF:000373">
    <property type="entry name" value="fibronectin type-III domain-containing protein 3A isoform X1"/>
    <property type="match status" value="1"/>
</dbReference>
<dbReference type="InterPro" id="IPR050617">
    <property type="entry name" value="E3_ligase_FN3/SPRY"/>
</dbReference>
<dbReference type="FunFam" id="2.60.40.10:FF:001846">
    <property type="entry name" value="Uncharacterized protein, isoform E"/>
    <property type="match status" value="1"/>
</dbReference>
<dbReference type="PANTHER" id="PTHR24099">
    <property type="entry name" value="E3 UBIQUITIN-PROTEIN LIGASE TRIM36-RELATED"/>
    <property type="match status" value="1"/>
</dbReference>
<protein>
    <submittedName>
        <fullName evidence="5">Fibronectin type-III domain-containing protein 3a-like isoform X2</fullName>
    </submittedName>
</protein>
<dbReference type="Gene3D" id="2.60.40.10">
    <property type="entry name" value="Immunoglobulins"/>
    <property type="match status" value="9"/>
</dbReference>
<feature type="compositionally biased region" description="Basic and acidic residues" evidence="1">
    <location>
        <begin position="150"/>
        <end position="160"/>
    </location>
</feature>
<feature type="region of interest" description="Disordered" evidence="1">
    <location>
        <begin position="277"/>
        <end position="296"/>
    </location>
</feature>
<keyword evidence="4" id="KW-1185">Reference proteome</keyword>
<accession>A0A1S3IVA9</accession>
<feature type="domain" description="Fibronectin type-III" evidence="3">
    <location>
        <begin position="568"/>
        <end position="663"/>
    </location>
</feature>
<dbReference type="InterPro" id="IPR003961">
    <property type="entry name" value="FN3_dom"/>
</dbReference>
<dbReference type="Proteomes" id="UP000085678">
    <property type="component" value="Unplaced"/>
</dbReference>
<feature type="domain" description="Fibronectin type-III" evidence="3">
    <location>
        <begin position="851"/>
        <end position="940"/>
    </location>
</feature>
<evidence type="ECO:0000313" key="4">
    <source>
        <dbReference type="Proteomes" id="UP000085678"/>
    </source>
</evidence>
<feature type="domain" description="Fibronectin type-III" evidence="3">
    <location>
        <begin position="943"/>
        <end position="1042"/>
    </location>
</feature>
<feature type="domain" description="Fibronectin type-III" evidence="3">
    <location>
        <begin position="288"/>
        <end position="380"/>
    </location>
</feature>
<evidence type="ECO:0000256" key="2">
    <source>
        <dbReference type="SAM" id="Phobius"/>
    </source>
</evidence>
<feature type="region of interest" description="Disordered" evidence="1">
    <location>
        <begin position="34"/>
        <end position="58"/>
    </location>
</feature>
<feature type="domain" description="Fibronectin type-III" evidence="3">
    <location>
        <begin position="667"/>
        <end position="758"/>
    </location>
</feature>
<evidence type="ECO:0000256" key="1">
    <source>
        <dbReference type="SAM" id="MobiDB-lite"/>
    </source>
</evidence>
<dbReference type="InterPro" id="IPR036116">
    <property type="entry name" value="FN3_sf"/>
</dbReference>
<evidence type="ECO:0000313" key="5">
    <source>
        <dbReference type="RefSeq" id="XP_013401479.1"/>
    </source>
</evidence>
<sequence length="1100" mass="121326">MVSQNGPPMPMPMQVPPGHIVQQIVDENGILTHVILSPQPPPGMTPAPSISSGPSGGPPQYYSTYPPYAGYTAAHAMGGAPAPHHPGTPSHQCNSSHTHGPQGSLPPHPNHSSQVDDRTQRMKERLQRKVHTRRKNINCFNNYSPSRTKVNGDLRRHDAHSSSSSNDGNEGDEEARTIQDILSRMKEPKVSNIDSRSALIEVIPPDCSQIELDLEINPAEFRYELFLSDKSKDGKYKMVYCGDATEITLKDLKPATDYFVRISSLLDDLKGEPTTPVNFRTSVCEPETPEKPKLSGRTKTSITLKWNAVNDNGAKISSYCLEFDQGKGNGRFVEAYNNVQRQFKVSKLTPATAYVFRLAAVNSVGKSDYSEPVCYCTSGSVPTQPDPPMLSEQFVTALVVSWIRRPNDDEFTLHMEDELSGHGFIPIFNGPDLSFKVCNLRRNTEYKFKLCARNEEGSSKFSDVVNYRTLPDRPGPCGRPQTKGKVHSNSFRVVWDHPKDNGGSEVTKYILEMDEGRGFEEVYEGPDREHTCDNLHPGHVYRLRTAAVNAGGRSPWSEMSSVTTQAVAPGLCQAPKLQGKPKATYLHLRWAYPDYDGGAEVIEYEVQMIQPDNSIREVYKGHDLDCMVAGLLPGRPYLYQVRATNKAGTGPWSDPLEVVSGPGAPDAPKTPTAVCRSPQSAIVSWEEPVNNGATITEYRLEWQQKPEADFTQLYNGSALNYEVRGLSPATLYSFRVQASNAAGTGPFSPQGACMTPSSSPSAVVSIRATSTAETITLSWKEPCCNGSEILSYNIDLGEKQHMVTVENVLEHTVHNLMPETLYKVRVQAVNSIGVGPFSQVVKVITRALPPTPPRLECVNCGPNSLKLKWGDGKNLDLIQYSLEMARDGGSFYPAYKGTSHSYKVSRLSELTSYRFRLYASNEAGDGPYSQVYTFTTTKAPPPAVRAPSVLDLSLDSCRVEWHPCKPLGGDSISYILQLQTPYAKDQEYKQIYHGAETSCRLTSLSAKTEYQVRVCAVRECQGEAGPLQGAFSPGILFSTLSPEPVSKVASKASTEKKALVSLENRELTDHQKAMIILFGFAVFAIIIAIIVHRIFMYYKQ</sequence>
<feature type="domain" description="Fibronectin type-III" evidence="3">
    <location>
        <begin position="184"/>
        <end position="284"/>
    </location>
</feature>
<feature type="transmembrane region" description="Helical" evidence="2">
    <location>
        <begin position="1073"/>
        <end position="1095"/>
    </location>
</feature>
<feature type="compositionally biased region" description="Basic and acidic residues" evidence="1">
    <location>
        <begin position="114"/>
        <end position="127"/>
    </location>
</feature>
<reference evidence="5" key="1">
    <citation type="submission" date="2025-08" db="UniProtKB">
        <authorList>
            <consortium name="RefSeq"/>
        </authorList>
    </citation>
    <scope>IDENTIFICATION</scope>
    <source>
        <tissue evidence="5">Gonads</tissue>
    </source>
</reference>
<dbReference type="SUPFAM" id="SSF49265">
    <property type="entry name" value="Fibronectin type III"/>
    <property type="match status" value="5"/>
</dbReference>
<dbReference type="InterPro" id="IPR013783">
    <property type="entry name" value="Ig-like_fold"/>
</dbReference>
<dbReference type="RefSeq" id="XP_013401479.1">
    <property type="nucleotide sequence ID" value="XM_013546025.1"/>
</dbReference>
<name>A0A1S3IVA9_LINAN</name>
<feature type="domain" description="Fibronectin type-III" evidence="3">
    <location>
        <begin position="476"/>
        <end position="567"/>
    </location>
</feature>
<feature type="compositionally biased region" description="Polar residues" evidence="1">
    <location>
        <begin position="89"/>
        <end position="101"/>
    </location>
</feature>